<dbReference type="HOGENOM" id="CLU_1879108_0_0_1"/>
<keyword evidence="3" id="KW-1185">Reference proteome</keyword>
<dbReference type="AlphaFoldDB" id="M1DXB2"/>
<feature type="region of interest" description="Disordered" evidence="1">
    <location>
        <begin position="115"/>
        <end position="136"/>
    </location>
</feature>
<dbReference type="PaxDb" id="4113-PGSC0003DMT400095915"/>
<accession>M1DXB2</accession>
<name>M1DXB2_SOLTU</name>
<evidence type="ECO:0000313" key="2">
    <source>
        <dbReference type="EnsemblPlants" id="PGSC0003DMT400095915"/>
    </source>
</evidence>
<evidence type="ECO:0000256" key="1">
    <source>
        <dbReference type="SAM" id="MobiDB-lite"/>
    </source>
</evidence>
<evidence type="ECO:0000313" key="3">
    <source>
        <dbReference type="Proteomes" id="UP000011115"/>
    </source>
</evidence>
<dbReference type="InParanoid" id="M1DXB2"/>
<dbReference type="Gramene" id="PGSC0003DMT400095915">
    <property type="protein sequence ID" value="PGSC0003DMT400095915"/>
    <property type="gene ID" value="PGSC0003DMG400045486"/>
</dbReference>
<dbReference type="Proteomes" id="UP000011115">
    <property type="component" value="Unassembled WGS sequence"/>
</dbReference>
<organism evidence="2 3">
    <name type="scientific">Solanum tuberosum</name>
    <name type="common">Potato</name>
    <dbReference type="NCBI Taxonomy" id="4113"/>
    <lineage>
        <taxon>Eukaryota</taxon>
        <taxon>Viridiplantae</taxon>
        <taxon>Streptophyta</taxon>
        <taxon>Embryophyta</taxon>
        <taxon>Tracheophyta</taxon>
        <taxon>Spermatophyta</taxon>
        <taxon>Magnoliopsida</taxon>
        <taxon>eudicotyledons</taxon>
        <taxon>Gunneridae</taxon>
        <taxon>Pentapetalae</taxon>
        <taxon>asterids</taxon>
        <taxon>lamiids</taxon>
        <taxon>Solanales</taxon>
        <taxon>Solanaceae</taxon>
        <taxon>Solanoideae</taxon>
        <taxon>Solaneae</taxon>
        <taxon>Solanum</taxon>
    </lineage>
</organism>
<sequence length="136" mass="15107">MIWGKDQEAPKNKCRCQQRWGTTVRGWTYGPLCSTVVDYINLIIGPTNHGANLRTVVPSTGIGSRSSFSTCDAEISLSLGLTYEAYLRLVDWTTGNPGEPSKSTETYQLQENLTLGPRHHRRSVVPPTGRGWGRRS</sequence>
<protein>
    <submittedName>
        <fullName evidence="2">Uncharacterized protein</fullName>
    </submittedName>
</protein>
<proteinExistence type="predicted"/>
<reference evidence="3" key="1">
    <citation type="journal article" date="2011" name="Nature">
        <title>Genome sequence and analysis of the tuber crop potato.</title>
        <authorList>
            <consortium name="The Potato Genome Sequencing Consortium"/>
        </authorList>
    </citation>
    <scope>NUCLEOTIDE SEQUENCE [LARGE SCALE GENOMIC DNA]</scope>
    <source>
        <strain evidence="3">cv. DM1-3 516 R44</strain>
    </source>
</reference>
<reference evidence="2" key="2">
    <citation type="submission" date="2015-06" db="UniProtKB">
        <authorList>
            <consortium name="EnsemblPlants"/>
        </authorList>
    </citation>
    <scope>IDENTIFICATION</scope>
    <source>
        <strain evidence="2">DM1-3 516 R44</strain>
    </source>
</reference>
<dbReference type="EnsemblPlants" id="PGSC0003DMT400095915">
    <property type="protein sequence ID" value="PGSC0003DMT400095915"/>
    <property type="gene ID" value="PGSC0003DMG400045486"/>
</dbReference>